<accession>A0A6J4U6N9</accession>
<dbReference type="EMBL" id="CADCWF010000036">
    <property type="protein sequence ID" value="CAA9539889.1"/>
    <property type="molecule type" value="Genomic_DNA"/>
</dbReference>
<organism evidence="1">
    <name type="scientific">uncultured Thermomicrobiales bacterium</name>
    <dbReference type="NCBI Taxonomy" id="1645740"/>
    <lineage>
        <taxon>Bacteria</taxon>
        <taxon>Pseudomonadati</taxon>
        <taxon>Thermomicrobiota</taxon>
        <taxon>Thermomicrobia</taxon>
        <taxon>Thermomicrobiales</taxon>
        <taxon>environmental samples</taxon>
    </lineage>
</organism>
<dbReference type="AlphaFoldDB" id="A0A6J4U6N9"/>
<evidence type="ECO:0000313" key="1">
    <source>
        <dbReference type="EMBL" id="CAA9539889.1"/>
    </source>
</evidence>
<gene>
    <name evidence="1" type="ORF">AVDCRST_MAG59-745</name>
</gene>
<protein>
    <submittedName>
        <fullName evidence="1">Uncharacterized protein</fullName>
    </submittedName>
</protein>
<proteinExistence type="predicted"/>
<name>A0A6J4U6N9_9BACT</name>
<reference evidence="1" key="1">
    <citation type="submission" date="2020-02" db="EMBL/GenBank/DDBJ databases">
        <authorList>
            <person name="Meier V. D."/>
        </authorList>
    </citation>
    <scope>NUCLEOTIDE SEQUENCE</scope>
    <source>
        <strain evidence="1">AVDCRST_MAG59</strain>
    </source>
</reference>
<sequence>MDRVLYRELVETARNGCTETYGELGRIVGLRMGNPRHRELIGGLLDEIDRMEHAAGRPQLAAVVVRKKEGYPGRGFFVIARQLGLQTGEDDRAYWRETLRRVHDEWSRA</sequence>